<dbReference type="PATRIC" id="fig|889378.3.peg.2601"/>
<evidence type="ECO:0000313" key="10">
    <source>
        <dbReference type="Proteomes" id="UP000007383"/>
    </source>
</evidence>
<dbReference type="PIRSF" id="PIRSF000505">
    <property type="entry name" value="EPSPS"/>
    <property type="match status" value="1"/>
</dbReference>
<proteinExistence type="inferred from homology"/>
<feature type="domain" description="Enolpyruvate transferase" evidence="8">
    <location>
        <begin position="7"/>
        <end position="431"/>
    </location>
</feature>
<evidence type="ECO:0000256" key="7">
    <source>
        <dbReference type="HAMAP-Rule" id="MF_00210"/>
    </source>
</evidence>
<dbReference type="AlphaFoldDB" id="H9UMB1"/>
<feature type="binding site" evidence="7">
    <location>
        <position position="20"/>
    </location>
    <ligand>
        <name>3-phosphoshikimate</name>
        <dbReference type="ChEBI" id="CHEBI:145989"/>
    </ligand>
</feature>
<comment type="pathway">
    <text evidence="1 7">Metabolic intermediate biosynthesis; chorismate biosynthesis; chorismate from D-erythrose 4-phosphate and phosphoenolpyruvate: step 6/7.</text>
</comment>
<reference evidence="10" key="1">
    <citation type="journal article" date="2013" name="Stand. Genomic Sci.">
        <title>Complete genome sequence of the halophilic bacterium Spirochaeta africana type strain (Z-7692(T)) from the alkaline Lake Magadi in the East African Rift.</title>
        <authorList>
            <person name="Liolos K."/>
            <person name="Abt B."/>
            <person name="Scheuner C."/>
            <person name="Teshima H."/>
            <person name="Held B."/>
            <person name="Lapidus A."/>
            <person name="Nolan M."/>
            <person name="Lucas S."/>
            <person name="Deshpande S."/>
            <person name="Cheng J.F."/>
            <person name="Tapia R."/>
            <person name="Goodwin L.A."/>
            <person name="Pitluck S."/>
            <person name="Pagani I."/>
            <person name="Ivanova N."/>
            <person name="Mavromatis K."/>
            <person name="Mikhailova N."/>
            <person name="Huntemann M."/>
            <person name="Pati A."/>
            <person name="Chen A."/>
            <person name="Palaniappan K."/>
            <person name="Land M."/>
            <person name="Rohde M."/>
            <person name="Tindall B.J."/>
            <person name="Detter J.C."/>
            <person name="Goker M."/>
            <person name="Bristow J."/>
            <person name="Eisen J.A."/>
            <person name="Markowitz V."/>
            <person name="Hugenholtz P."/>
            <person name="Woyke T."/>
            <person name="Klenk H.P."/>
            <person name="Kyrpides N.C."/>
        </authorList>
    </citation>
    <scope>NUCLEOTIDE SEQUENCE</scope>
    <source>
        <strain evidence="10">ATCC 700263 / DSM 8902 / Z-7692</strain>
    </source>
</reference>
<feature type="binding site" evidence="7">
    <location>
        <position position="339"/>
    </location>
    <ligand>
        <name>3-phosphoshikimate</name>
        <dbReference type="ChEBI" id="CHEBI:145989"/>
    </ligand>
</feature>
<feature type="binding site" evidence="7">
    <location>
        <position position="91"/>
    </location>
    <ligand>
        <name>phosphoenolpyruvate</name>
        <dbReference type="ChEBI" id="CHEBI:58702"/>
    </ligand>
</feature>
<keyword evidence="3 7" id="KW-0028">Amino-acid biosynthesis</keyword>
<dbReference type="InterPro" id="IPR006264">
    <property type="entry name" value="EPSP_synthase"/>
</dbReference>
<dbReference type="KEGG" id="sfc:Spiaf_2628"/>
<evidence type="ECO:0000256" key="6">
    <source>
        <dbReference type="ARBA" id="ARBA00044633"/>
    </source>
</evidence>
<feature type="binding site" evidence="7">
    <location>
        <position position="316"/>
    </location>
    <ligand>
        <name>3-phosphoshikimate</name>
        <dbReference type="ChEBI" id="CHEBI:145989"/>
    </ligand>
</feature>
<comment type="function">
    <text evidence="7">Catalyzes the transfer of the enolpyruvyl moiety of phosphoenolpyruvate (PEP) to the 5-hydroxyl of shikimate-3-phosphate (S3P) to produce enolpyruvyl shikimate-3-phosphate and inorganic phosphate.</text>
</comment>
<dbReference type="EMBL" id="CP003282">
    <property type="protein sequence ID" value="AFG38654.1"/>
    <property type="molecule type" value="Genomic_DNA"/>
</dbReference>
<organism evidence="9 10">
    <name type="scientific">Spirochaeta africana (strain ATCC 700263 / DSM 8902 / Z-7692)</name>
    <dbReference type="NCBI Taxonomy" id="889378"/>
    <lineage>
        <taxon>Bacteria</taxon>
        <taxon>Pseudomonadati</taxon>
        <taxon>Spirochaetota</taxon>
        <taxon>Spirochaetia</taxon>
        <taxon>Spirochaetales</taxon>
        <taxon>Spirochaetaceae</taxon>
        <taxon>Spirochaeta</taxon>
    </lineage>
</organism>
<comment type="caution">
    <text evidence="7">Lacks conserved residue(s) required for the propagation of feature annotation.</text>
</comment>
<dbReference type="GO" id="GO:0003866">
    <property type="term" value="F:3-phosphoshikimate 1-carboxyvinyltransferase activity"/>
    <property type="evidence" value="ECO:0007669"/>
    <property type="project" value="UniProtKB-UniRule"/>
</dbReference>
<feature type="binding site" evidence="7">
    <location>
        <position position="396"/>
    </location>
    <ligand>
        <name>phosphoenolpyruvate</name>
        <dbReference type="ChEBI" id="CHEBI:58702"/>
    </ligand>
</feature>
<dbReference type="eggNOG" id="COG0128">
    <property type="taxonomic scope" value="Bacteria"/>
</dbReference>
<dbReference type="Proteomes" id="UP000007383">
    <property type="component" value="Chromosome"/>
</dbReference>
<evidence type="ECO:0000256" key="1">
    <source>
        <dbReference type="ARBA" id="ARBA00004811"/>
    </source>
</evidence>
<dbReference type="InterPro" id="IPR013792">
    <property type="entry name" value="RNA3'P_cycl/enolpyr_Trfase_a/b"/>
</dbReference>
<feature type="binding site" evidence="7">
    <location>
        <position position="347"/>
    </location>
    <ligand>
        <name>phosphoenolpyruvate</name>
        <dbReference type="ChEBI" id="CHEBI:58702"/>
    </ligand>
</feature>
<accession>H9UMB1</accession>
<keyword evidence="10" id="KW-1185">Reference proteome</keyword>
<dbReference type="RefSeq" id="WP_014456636.1">
    <property type="nucleotide sequence ID" value="NC_017098.1"/>
</dbReference>
<protein>
    <recommendedName>
        <fullName evidence="7">3-phosphoshikimate 1-carboxyvinyltransferase</fullName>
        <ecNumber evidence="7">2.5.1.19</ecNumber>
    </recommendedName>
    <alternativeName>
        <fullName evidence="7">5-enolpyruvylshikimate-3-phosphate synthase</fullName>
        <shortName evidence="7">EPSP synthase</shortName>
        <shortName evidence="7">EPSPS</shortName>
    </alternativeName>
</protein>
<dbReference type="GO" id="GO:0009073">
    <property type="term" value="P:aromatic amino acid family biosynthetic process"/>
    <property type="evidence" value="ECO:0007669"/>
    <property type="project" value="UniProtKB-KW"/>
</dbReference>
<dbReference type="OrthoDB" id="9809920at2"/>
<feature type="binding site" evidence="7">
    <location>
        <position position="21"/>
    </location>
    <ligand>
        <name>3-phosphoshikimate</name>
        <dbReference type="ChEBI" id="CHEBI:145989"/>
    </ligand>
</feature>
<feature type="binding site" evidence="7">
    <location>
        <position position="164"/>
    </location>
    <ligand>
        <name>3-phosphoshikimate</name>
        <dbReference type="ChEBI" id="CHEBI:145989"/>
    </ligand>
</feature>
<dbReference type="CDD" id="cd01556">
    <property type="entry name" value="EPSP_synthase"/>
    <property type="match status" value="1"/>
</dbReference>
<dbReference type="GO" id="GO:0009423">
    <property type="term" value="P:chorismate biosynthetic process"/>
    <property type="evidence" value="ECO:0007669"/>
    <property type="project" value="UniProtKB-UniRule"/>
</dbReference>
<keyword evidence="5 7" id="KW-0057">Aromatic amino acid biosynthesis</keyword>
<keyword evidence="4 7" id="KW-0808">Transferase</keyword>
<feature type="binding site" evidence="7">
    <location>
        <position position="25"/>
    </location>
    <ligand>
        <name>3-phosphoshikimate</name>
        <dbReference type="ChEBI" id="CHEBI:145989"/>
    </ligand>
</feature>
<feature type="binding site" evidence="7">
    <location>
        <position position="119"/>
    </location>
    <ligand>
        <name>phosphoenolpyruvate</name>
        <dbReference type="ChEBI" id="CHEBI:58702"/>
    </ligand>
</feature>
<dbReference type="PANTHER" id="PTHR21090:SF5">
    <property type="entry name" value="PENTAFUNCTIONAL AROM POLYPEPTIDE"/>
    <property type="match status" value="1"/>
</dbReference>
<dbReference type="STRING" id="889378.Spiaf_2628"/>
<gene>
    <name evidence="7" type="primary">aroA</name>
    <name evidence="9" type="ordered locus">Spiaf_2628</name>
</gene>
<evidence type="ECO:0000256" key="5">
    <source>
        <dbReference type="ARBA" id="ARBA00023141"/>
    </source>
</evidence>
<dbReference type="PANTHER" id="PTHR21090">
    <property type="entry name" value="AROM/DEHYDROQUINATE SYNTHASE"/>
    <property type="match status" value="1"/>
</dbReference>
<evidence type="ECO:0000259" key="8">
    <source>
        <dbReference type="Pfam" id="PF00275"/>
    </source>
</evidence>
<name>H9UMB1_SPIAZ</name>
<dbReference type="Gene3D" id="3.65.10.10">
    <property type="entry name" value="Enolpyruvate transferase domain"/>
    <property type="match status" value="2"/>
</dbReference>
<evidence type="ECO:0000256" key="4">
    <source>
        <dbReference type="ARBA" id="ARBA00022679"/>
    </source>
</evidence>
<dbReference type="GO" id="GO:0005737">
    <property type="term" value="C:cytoplasm"/>
    <property type="evidence" value="ECO:0007669"/>
    <property type="project" value="UniProtKB-SubCell"/>
</dbReference>
<comment type="subunit">
    <text evidence="7">Monomer.</text>
</comment>
<comment type="catalytic activity">
    <reaction evidence="6">
        <text>3-phosphoshikimate + phosphoenolpyruvate = 5-O-(1-carboxyvinyl)-3-phosphoshikimate + phosphate</text>
        <dbReference type="Rhea" id="RHEA:21256"/>
        <dbReference type="ChEBI" id="CHEBI:43474"/>
        <dbReference type="ChEBI" id="CHEBI:57701"/>
        <dbReference type="ChEBI" id="CHEBI:58702"/>
        <dbReference type="ChEBI" id="CHEBI:145989"/>
        <dbReference type="EC" id="2.5.1.19"/>
    </reaction>
    <physiologicalReaction direction="left-to-right" evidence="6">
        <dbReference type="Rhea" id="RHEA:21257"/>
    </physiologicalReaction>
</comment>
<dbReference type="EC" id="2.5.1.19" evidence="7"/>
<dbReference type="GO" id="GO:0008652">
    <property type="term" value="P:amino acid biosynthetic process"/>
    <property type="evidence" value="ECO:0007669"/>
    <property type="project" value="UniProtKB-KW"/>
</dbReference>
<dbReference type="HAMAP" id="MF_00210">
    <property type="entry name" value="EPSP_synth"/>
    <property type="match status" value="1"/>
</dbReference>
<evidence type="ECO:0000256" key="3">
    <source>
        <dbReference type="ARBA" id="ARBA00022605"/>
    </source>
</evidence>
<evidence type="ECO:0000256" key="2">
    <source>
        <dbReference type="ARBA" id="ARBA00009948"/>
    </source>
</evidence>
<dbReference type="HOGENOM" id="CLU_024321_0_0_12"/>
<dbReference type="PROSITE" id="PS00885">
    <property type="entry name" value="EPSP_SYNTHASE_2"/>
    <property type="match status" value="1"/>
</dbReference>
<dbReference type="SUPFAM" id="SSF55205">
    <property type="entry name" value="EPT/RTPC-like"/>
    <property type="match status" value="1"/>
</dbReference>
<keyword evidence="7" id="KW-0963">Cytoplasm</keyword>
<dbReference type="NCBIfam" id="TIGR01356">
    <property type="entry name" value="aroA"/>
    <property type="match status" value="1"/>
</dbReference>
<dbReference type="UniPathway" id="UPA00053">
    <property type="reaction ID" value="UER00089"/>
</dbReference>
<dbReference type="Pfam" id="PF00275">
    <property type="entry name" value="EPSP_synthase"/>
    <property type="match status" value="1"/>
</dbReference>
<dbReference type="InterPro" id="IPR001986">
    <property type="entry name" value="Enolpyruvate_Tfrase_dom"/>
</dbReference>
<feature type="binding site" evidence="7">
    <location>
        <position position="20"/>
    </location>
    <ligand>
        <name>phosphoenolpyruvate</name>
        <dbReference type="ChEBI" id="CHEBI:58702"/>
    </ligand>
</feature>
<feature type="binding site" evidence="7">
    <location>
        <position position="165"/>
    </location>
    <ligand>
        <name>phosphoenolpyruvate</name>
        <dbReference type="ChEBI" id="CHEBI:58702"/>
    </ligand>
</feature>
<comment type="subcellular location">
    <subcellularLocation>
        <location evidence="7">Cytoplasm</location>
    </subcellularLocation>
</comment>
<comment type="similarity">
    <text evidence="2 7">Belongs to the EPSP synthase family.</text>
</comment>
<feature type="binding site" evidence="7">
    <location>
        <position position="165"/>
    </location>
    <ligand>
        <name>3-phosphoshikimate</name>
        <dbReference type="ChEBI" id="CHEBI:145989"/>
    </ligand>
</feature>
<feature type="active site" description="Proton acceptor" evidence="7">
    <location>
        <position position="316"/>
    </location>
</feature>
<feature type="binding site" evidence="7">
    <location>
        <position position="343"/>
    </location>
    <ligand>
        <name>3-phosphoshikimate</name>
        <dbReference type="ChEBI" id="CHEBI:145989"/>
    </ligand>
</feature>
<dbReference type="InterPro" id="IPR036968">
    <property type="entry name" value="Enolpyruvate_Tfrase_sf"/>
</dbReference>
<feature type="binding site" evidence="7">
    <location>
        <position position="163"/>
    </location>
    <ligand>
        <name>3-phosphoshikimate</name>
        <dbReference type="ChEBI" id="CHEBI:145989"/>
    </ligand>
</feature>
<sequence>MEKTIIPGKLAGSVRIPGSKSHTIRALLIATLAEGESIIRDPLYSADTRSCIAACRAFGARITEAADHITVTGLGGLPQPPAQPIDVGNSGTTLYLAVGISALVDGTTEFTGDHQIQARPIKPLLDSLADMGARIEYLQNDGYPPFRITGPIRGGYTTIECKTSQYLSSLLLSLPLTPAGSEPSRISVPLLNEKPYVDITLAWLAEQGITPQHDNYDNWVIQPGAHFSAFDKPIAGDFSSATFMLCAAAMTGSKLRLEGLDMTDSQGDKAVVGILEQMGCAVSIEEFAIGIAGPGHPDCPATQLSGGEFDLNAIPDALPALAACAACAAQEVRLVNVPQARLKETDRIAVMARELTTLGVDISERPDGLVIRPAADPAPGSPKFRSGSVHGHGDHRIVMSMAIAGLAADGPVTVDTAETAGITFPDFFSTLAELRLK</sequence>
<evidence type="ECO:0000313" key="9">
    <source>
        <dbReference type="EMBL" id="AFG38654.1"/>
    </source>
</evidence>
<dbReference type="InterPro" id="IPR023193">
    <property type="entry name" value="EPSP_synthase_CS"/>
</dbReference>